<keyword evidence="2" id="KW-0472">Membrane</keyword>
<comment type="caution">
    <text evidence="4">The sequence shown here is derived from an EMBL/GenBank/DDBJ whole genome shotgun (WGS) entry which is preliminary data.</text>
</comment>
<proteinExistence type="predicted"/>
<dbReference type="SUPFAM" id="SSF53474">
    <property type="entry name" value="alpha/beta-Hydrolases"/>
    <property type="match status" value="2"/>
</dbReference>
<dbReference type="InterPro" id="IPR029058">
    <property type="entry name" value="AB_hydrolase_fold"/>
</dbReference>
<dbReference type="Pfam" id="PF07859">
    <property type="entry name" value="Abhydrolase_3"/>
    <property type="match status" value="1"/>
</dbReference>
<keyword evidence="2" id="KW-0812">Transmembrane</keyword>
<feature type="region of interest" description="Disordered" evidence="1">
    <location>
        <begin position="309"/>
        <end position="366"/>
    </location>
</feature>
<dbReference type="EMBL" id="SFCI01000810">
    <property type="protein sequence ID" value="TFY77843.1"/>
    <property type="molecule type" value="Genomic_DNA"/>
</dbReference>
<evidence type="ECO:0000256" key="1">
    <source>
        <dbReference type="SAM" id="MobiDB-lite"/>
    </source>
</evidence>
<evidence type="ECO:0000313" key="5">
    <source>
        <dbReference type="Proteomes" id="UP000298061"/>
    </source>
</evidence>
<keyword evidence="5" id="KW-1185">Reference proteome</keyword>
<sequence length="411" mass="45737">MYDQHPVYPFQEGLFWAYEPWKTIYVLQRLITTFLLVPLWVAYYGILPRSYRPRASWSLRQIVIVKFTKRISRVTEVAGVTWGTRDPTTAPDESALRETRFAWVPPLPRELRTGFVDDLEVHCRKVGTFIWPKESQCPPLVRKNSNTTEKRPNRHEIMDIASSPSGEDFIPSSCDSSPTAPDLHPKTDFSKDIEAEAADGAAPRMIGIFLHGGGYCHMSAHEKSGTSRIPRRLMKDKLFQEIHAVEYRLLQHAPIPGALQDGASVYAHLVINNLGAKKGTDGKYSYPNVAVPYHTPPINSPMSPISSTSLGNRNGRPDAMREPSTLYDPSLNGSITPPVDPEKNVTLTGNDVTPVLKPNDTTDIHTRRPTAKRPKIVLIGDSAGGNLVLALARWIRDEGVLPPPDGLLLLS</sequence>
<organism evidence="4 5">
    <name type="scientific">Hericium alpestre</name>
    <dbReference type="NCBI Taxonomy" id="135208"/>
    <lineage>
        <taxon>Eukaryota</taxon>
        <taxon>Fungi</taxon>
        <taxon>Dikarya</taxon>
        <taxon>Basidiomycota</taxon>
        <taxon>Agaricomycotina</taxon>
        <taxon>Agaricomycetes</taxon>
        <taxon>Russulales</taxon>
        <taxon>Hericiaceae</taxon>
        <taxon>Hericium</taxon>
    </lineage>
</organism>
<dbReference type="InterPro" id="IPR013094">
    <property type="entry name" value="AB_hydrolase_3"/>
</dbReference>
<dbReference type="Proteomes" id="UP000298061">
    <property type="component" value="Unassembled WGS sequence"/>
</dbReference>
<feature type="transmembrane region" description="Helical" evidence="2">
    <location>
        <begin position="24"/>
        <end position="46"/>
    </location>
</feature>
<dbReference type="OrthoDB" id="2152029at2759"/>
<feature type="domain" description="Alpha/beta hydrolase fold-3" evidence="3">
    <location>
        <begin position="370"/>
        <end position="410"/>
    </location>
</feature>
<evidence type="ECO:0000256" key="2">
    <source>
        <dbReference type="SAM" id="Phobius"/>
    </source>
</evidence>
<accession>A0A4Y9ZUX9</accession>
<gene>
    <name evidence="4" type="ORF">EWM64_g6173</name>
</gene>
<dbReference type="GO" id="GO:0016787">
    <property type="term" value="F:hydrolase activity"/>
    <property type="evidence" value="ECO:0007669"/>
    <property type="project" value="InterPro"/>
</dbReference>
<feature type="non-terminal residue" evidence="4">
    <location>
        <position position="411"/>
    </location>
</feature>
<name>A0A4Y9ZUX9_9AGAM</name>
<dbReference type="STRING" id="135208.A0A4Y9ZUX9"/>
<keyword evidence="2" id="KW-1133">Transmembrane helix</keyword>
<reference evidence="4 5" key="1">
    <citation type="submission" date="2019-02" db="EMBL/GenBank/DDBJ databases">
        <title>Genome sequencing of the rare red list fungi Hericium alpestre (H. flagellum).</title>
        <authorList>
            <person name="Buettner E."/>
            <person name="Kellner H."/>
        </authorList>
    </citation>
    <scope>NUCLEOTIDE SEQUENCE [LARGE SCALE GENOMIC DNA]</scope>
    <source>
        <strain evidence="4 5">DSM 108284</strain>
    </source>
</reference>
<dbReference type="AlphaFoldDB" id="A0A4Y9ZUX9"/>
<evidence type="ECO:0000259" key="3">
    <source>
        <dbReference type="Pfam" id="PF07859"/>
    </source>
</evidence>
<dbReference type="Gene3D" id="3.40.50.1820">
    <property type="entry name" value="alpha/beta hydrolase"/>
    <property type="match status" value="1"/>
</dbReference>
<feature type="region of interest" description="Disordered" evidence="1">
    <location>
        <begin position="159"/>
        <end position="186"/>
    </location>
</feature>
<evidence type="ECO:0000313" key="4">
    <source>
        <dbReference type="EMBL" id="TFY77843.1"/>
    </source>
</evidence>
<protein>
    <recommendedName>
        <fullName evidence="3">Alpha/beta hydrolase fold-3 domain-containing protein</fullName>
    </recommendedName>
</protein>